<feature type="domain" description="YtkA-like" evidence="1">
    <location>
        <begin position="166"/>
        <end position="256"/>
    </location>
</feature>
<dbReference type="AlphaFoldDB" id="A0A395M0A5"/>
<reference evidence="2 3" key="1">
    <citation type="journal article" date="2011" name="ISME J.">
        <title>Community ecology of hot spring cyanobacterial mats: predominant populations and their functional potential.</title>
        <authorList>
            <person name="Klatt C.G."/>
            <person name="Wood J.M."/>
            <person name="Rusch D.B."/>
            <person name="Bateson M.M."/>
            <person name="Hamamura N."/>
            <person name="Heidelberg J.F."/>
            <person name="Grossman A.R."/>
            <person name="Bhaya D."/>
            <person name="Cohan F.M."/>
            <person name="Kuhl M."/>
            <person name="Bryant D.A."/>
            <person name="Ward D.M."/>
        </authorList>
    </citation>
    <scope>NUCLEOTIDE SEQUENCE [LARGE SCALE GENOMIC DNA]</scope>
    <source>
        <strain evidence="2">OS</strain>
    </source>
</reference>
<protein>
    <recommendedName>
        <fullName evidence="1">YtkA-like domain-containing protein</fullName>
    </recommendedName>
</protein>
<dbReference type="Pfam" id="PF13115">
    <property type="entry name" value="YtkA"/>
    <property type="match status" value="1"/>
</dbReference>
<dbReference type="Proteomes" id="UP000266389">
    <property type="component" value="Unassembled WGS sequence"/>
</dbReference>
<proteinExistence type="predicted"/>
<name>A0A395M0A5_9BACT</name>
<comment type="caution">
    <text evidence="2">The sequence shown here is derived from an EMBL/GenBank/DDBJ whole genome shotgun (WGS) entry which is preliminary data.</text>
</comment>
<organism evidence="2 3">
    <name type="scientific">Candidatus Thermochlorobacter aerophilus</name>
    <dbReference type="NCBI Taxonomy" id="1868324"/>
    <lineage>
        <taxon>Bacteria</taxon>
        <taxon>Pseudomonadati</taxon>
        <taxon>Chlorobiota</taxon>
        <taxon>Chlorobiia</taxon>
        <taxon>Chlorobiales</taxon>
        <taxon>Candidatus Thermochlorobacteriaceae</taxon>
        <taxon>Candidatus Thermochlorobacter</taxon>
    </lineage>
</organism>
<evidence type="ECO:0000313" key="2">
    <source>
        <dbReference type="EMBL" id="RFM24152.1"/>
    </source>
</evidence>
<dbReference type="InterPro" id="IPR032693">
    <property type="entry name" value="YtkA-like_dom"/>
</dbReference>
<sequence>MKTSFVRISVHEVLLGVLCLYLYGCSETFRNNPLRSVGEPKAVSITLFEGERHGVRVKIEAQDSLRTGSNGFDILLLDAQSNALLTNASAELAASLLEGDSLRIAPTVALVPQDGKLVGNLFLAKASAAWRLVMRWVHQGRADSVVVPIAVVPSWRCAPLQSHDARTYMVVFAEPKILQVGVQEFEWLILEAQHSREQGKVVTRYAPVVDFVVTFETLMPSMGHGSEGNRNPVHTREGRYRGRIGFNMRGDWRIDVFCFRNGVEVGRTFFFFIL</sequence>
<gene>
    <name evidence="2" type="ORF">D0433_06670</name>
</gene>
<evidence type="ECO:0000313" key="3">
    <source>
        <dbReference type="Proteomes" id="UP000266389"/>
    </source>
</evidence>
<dbReference type="EMBL" id="PHFL01000045">
    <property type="protein sequence ID" value="RFM24152.1"/>
    <property type="molecule type" value="Genomic_DNA"/>
</dbReference>
<evidence type="ECO:0000259" key="1">
    <source>
        <dbReference type="Pfam" id="PF13115"/>
    </source>
</evidence>
<accession>A0A395M0A5</accession>